<proteinExistence type="predicted"/>
<organism evidence="2 3">
    <name type="scientific">Hydrogenophaga crassostreae</name>
    <dbReference type="NCBI Taxonomy" id="1763535"/>
    <lineage>
        <taxon>Bacteria</taxon>
        <taxon>Pseudomonadati</taxon>
        <taxon>Pseudomonadota</taxon>
        <taxon>Betaproteobacteria</taxon>
        <taxon>Burkholderiales</taxon>
        <taxon>Comamonadaceae</taxon>
        <taxon>Hydrogenophaga</taxon>
    </lineage>
</organism>
<dbReference type="EMBL" id="LVWD01000034">
    <property type="protein sequence ID" value="OAD40189.1"/>
    <property type="molecule type" value="Genomic_DNA"/>
</dbReference>
<dbReference type="Proteomes" id="UP000185657">
    <property type="component" value="Unassembled WGS sequence"/>
</dbReference>
<name>A0ABX2U2V1_9BURK</name>
<keyword evidence="1" id="KW-0802">TPR repeat</keyword>
<dbReference type="Gene3D" id="1.25.40.10">
    <property type="entry name" value="Tetratricopeptide repeat domain"/>
    <property type="match status" value="1"/>
</dbReference>
<evidence type="ECO:0000313" key="2">
    <source>
        <dbReference type="EMBL" id="OAD40189.1"/>
    </source>
</evidence>
<accession>A0ABX2U2V1</accession>
<dbReference type="PROSITE" id="PS50005">
    <property type="entry name" value="TPR"/>
    <property type="match status" value="1"/>
</dbReference>
<evidence type="ECO:0000256" key="1">
    <source>
        <dbReference type="PROSITE-ProRule" id="PRU00339"/>
    </source>
</evidence>
<dbReference type="InterPro" id="IPR019734">
    <property type="entry name" value="TPR_rpt"/>
</dbReference>
<dbReference type="SUPFAM" id="SSF48452">
    <property type="entry name" value="TPR-like"/>
    <property type="match status" value="1"/>
</dbReference>
<feature type="repeat" description="TPR" evidence="1">
    <location>
        <begin position="53"/>
        <end position="86"/>
    </location>
</feature>
<evidence type="ECO:0000313" key="3">
    <source>
        <dbReference type="Proteomes" id="UP000185657"/>
    </source>
</evidence>
<comment type="caution">
    <text evidence="2">The sequence shown here is derived from an EMBL/GenBank/DDBJ whole genome shotgun (WGS) entry which is preliminary data.</text>
</comment>
<dbReference type="InterPro" id="IPR011990">
    <property type="entry name" value="TPR-like_helical_dom_sf"/>
</dbReference>
<protein>
    <recommendedName>
        <fullName evidence="4">Tetratricopeptide repeat protein</fullName>
    </recommendedName>
</protein>
<gene>
    <name evidence="2" type="ORF">LPB72_18750</name>
</gene>
<sequence>MPPGHQGPSGGMRLPEGWLAQAQALWETGQGDAAIQAALGAINALEKRHASSARLYEQAGFYLSNRGNLADARRLLKRAHAIDPNHIETLRNLSVLSGRLHQHASAVTWAQKALALAPDDYVSLDMLACSLRFLNRFNEARAAGTRALALKDQAAQLSAPARPDWHLQSPRPSAGQRRIGKRPNVIAFSLWGEQPRYLRGALRNVLEAPTVLPGWSLRFYVDATVPAAFLDLLRENGAEVVLHQGAKPASLRQRLAWRFLVANDASVGYFLCRDTDAVISAREARAVNAWLDGTAHFHVIRDWWTHTDLMLAGLWGGVAGVLPSIRVMLLRYQSAALETGNIDQWFLRDRVWPLVRESVCVHDRLFTMPGAQTLPGPLPPPHSDEHIGQNEHAVRTEAQAVALAPWLARHPWL</sequence>
<evidence type="ECO:0008006" key="4">
    <source>
        <dbReference type="Google" id="ProtNLM"/>
    </source>
</evidence>
<keyword evidence="3" id="KW-1185">Reference proteome</keyword>
<dbReference type="SMART" id="SM00028">
    <property type="entry name" value="TPR"/>
    <property type="match status" value="4"/>
</dbReference>
<reference evidence="2 3" key="1">
    <citation type="submission" date="2016-02" db="EMBL/GenBank/DDBJ databases">
        <title>Draft genome sequence of Hydrogenophaga sp. LPB0072.</title>
        <authorList>
            <person name="Shin S.-K."/>
            <person name="Yi H."/>
        </authorList>
    </citation>
    <scope>NUCLEOTIDE SEQUENCE [LARGE SCALE GENOMIC DNA]</scope>
    <source>
        <strain evidence="2 3">LPB0072</strain>
    </source>
</reference>